<organism evidence="2 3">
    <name type="scientific">Hansschlegelia plantiphila</name>
    <dbReference type="NCBI Taxonomy" id="374655"/>
    <lineage>
        <taxon>Bacteria</taxon>
        <taxon>Pseudomonadati</taxon>
        <taxon>Pseudomonadota</taxon>
        <taxon>Alphaproteobacteria</taxon>
        <taxon>Hyphomicrobiales</taxon>
        <taxon>Methylopilaceae</taxon>
        <taxon>Hansschlegelia</taxon>
    </lineage>
</organism>
<keyword evidence="1" id="KW-0472">Membrane</keyword>
<keyword evidence="1" id="KW-0812">Transmembrane</keyword>
<sequence length="129" mass="12861">MSASTGAALPKGDGATEPPPVGKAAFLGGLLAFVSAVAFSVVGVGHSRSIEGDANIQYWVVVALVAGALAVVTTGLARTTARSRLGEAARRAAVALAAVGLVLFVWETVALGFGAEAGPVSYAIHLFAR</sequence>
<comment type="caution">
    <text evidence="2">The sequence shown here is derived from an EMBL/GenBank/DDBJ whole genome shotgun (WGS) entry which is preliminary data.</text>
</comment>
<accession>A0A9W6J168</accession>
<feature type="transmembrane region" description="Helical" evidence="1">
    <location>
        <begin position="24"/>
        <end position="44"/>
    </location>
</feature>
<dbReference type="EMBL" id="BSFI01000006">
    <property type="protein sequence ID" value="GLK67508.1"/>
    <property type="molecule type" value="Genomic_DNA"/>
</dbReference>
<feature type="transmembrane region" description="Helical" evidence="1">
    <location>
        <begin position="56"/>
        <end position="76"/>
    </location>
</feature>
<dbReference type="RefSeq" id="WP_271167762.1">
    <property type="nucleotide sequence ID" value="NZ_BSFI01000006.1"/>
</dbReference>
<keyword evidence="3" id="KW-1185">Reference proteome</keyword>
<gene>
    <name evidence="2" type="ORF">GCM10008179_11460</name>
</gene>
<dbReference type="Proteomes" id="UP001143372">
    <property type="component" value="Unassembled WGS sequence"/>
</dbReference>
<evidence type="ECO:0000313" key="3">
    <source>
        <dbReference type="Proteomes" id="UP001143372"/>
    </source>
</evidence>
<dbReference type="AlphaFoldDB" id="A0A9W6J168"/>
<proteinExistence type="predicted"/>
<protein>
    <submittedName>
        <fullName evidence="2">Uncharacterized protein</fullName>
    </submittedName>
</protein>
<keyword evidence="1" id="KW-1133">Transmembrane helix</keyword>
<evidence type="ECO:0000313" key="2">
    <source>
        <dbReference type="EMBL" id="GLK67508.1"/>
    </source>
</evidence>
<evidence type="ECO:0000256" key="1">
    <source>
        <dbReference type="SAM" id="Phobius"/>
    </source>
</evidence>
<feature type="transmembrane region" description="Helical" evidence="1">
    <location>
        <begin position="88"/>
        <end position="106"/>
    </location>
</feature>
<name>A0A9W6J168_9HYPH</name>
<reference evidence="2" key="1">
    <citation type="journal article" date="2014" name="Int. J. Syst. Evol. Microbiol.">
        <title>Complete genome sequence of Corynebacterium casei LMG S-19264T (=DSM 44701T), isolated from a smear-ripened cheese.</title>
        <authorList>
            <consortium name="US DOE Joint Genome Institute (JGI-PGF)"/>
            <person name="Walter F."/>
            <person name="Albersmeier A."/>
            <person name="Kalinowski J."/>
            <person name="Ruckert C."/>
        </authorList>
    </citation>
    <scope>NUCLEOTIDE SEQUENCE</scope>
    <source>
        <strain evidence="2">VKM B-2347</strain>
    </source>
</reference>
<reference evidence="2" key="2">
    <citation type="submission" date="2023-01" db="EMBL/GenBank/DDBJ databases">
        <authorList>
            <person name="Sun Q."/>
            <person name="Evtushenko L."/>
        </authorList>
    </citation>
    <scope>NUCLEOTIDE SEQUENCE</scope>
    <source>
        <strain evidence="2">VKM B-2347</strain>
    </source>
</reference>